<evidence type="ECO:0000256" key="1">
    <source>
        <dbReference type="SAM" id="MobiDB-lite"/>
    </source>
</evidence>
<reference evidence="3 4" key="1">
    <citation type="submission" date="2020-08" db="EMBL/GenBank/DDBJ databases">
        <title>Sequencing the genomes of 1000 actinobacteria strains.</title>
        <authorList>
            <person name="Klenk H.-P."/>
        </authorList>
    </citation>
    <scope>NUCLEOTIDE SEQUENCE [LARGE SCALE GENOMIC DNA]</scope>
    <source>
        <strain evidence="3 4">DSM 44936</strain>
    </source>
</reference>
<accession>A0A7X0IDA1</accession>
<name>A0A7X0IDA1_9ACTN</name>
<keyword evidence="2" id="KW-0812">Transmembrane</keyword>
<feature type="compositionally biased region" description="Low complexity" evidence="1">
    <location>
        <begin position="52"/>
        <end position="75"/>
    </location>
</feature>
<dbReference type="AlphaFoldDB" id="A0A7X0IDA1"/>
<dbReference type="RefSeq" id="WP_184980173.1">
    <property type="nucleotide sequence ID" value="NZ_BAAALO010000049.1"/>
</dbReference>
<comment type="caution">
    <text evidence="3">The sequence shown here is derived from an EMBL/GenBank/DDBJ whole genome shotgun (WGS) entry which is preliminary data.</text>
</comment>
<keyword evidence="4" id="KW-1185">Reference proteome</keyword>
<dbReference type="EMBL" id="JACHIU010000001">
    <property type="protein sequence ID" value="MBB6472823.1"/>
    <property type="molecule type" value="Genomic_DNA"/>
</dbReference>
<feature type="compositionally biased region" description="Basic residues" evidence="1">
    <location>
        <begin position="10"/>
        <end position="20"/>
    </location>
</feature>
<feature type="region of interest" description="Disordered" evidence="1">
    <location>
        <begin position="52"/>
        <end position="110"/>
    </location>
</feature>
<feature type="region of interest" description="Disordered" evidence="1">
    <location>
        <begin position="1"/>
        <end position="20"/>
    </location>
</feature>
<keyword evidence="2" id="KW-1133">Transmembrane helix</keyword>
<evidence type="ECO:0000256" key="2">
    <source>
        <dbReference type="SAM" id="Phobius"/>
    </source>
</evidence>
<dbReference type="Proteomes" id="UP000555564">
    <property type="component" value="Unassembled WGS sequence"/>
</dbReference>
<feature type="transmembrane region" description="Helical" evidence="2">
    <location>
        <begin position="21"/>
        <end position="47"/>
    </location>
</feature>
<evidence type="ECO:0000313" key="3">
    <source>
        <dbReference type="EMBL" id="MBB6472823.1"/>
    </source>
</evidence>
<protein>
    <submittedName>
        <fullName evidence="3">Uncharacterized protein</fullName>
    </submittedName>
</protein>
<organism evidence="3 4">
    <name type="scientific">Sphaerisporangium rubeum</name>
    <dbReference type="NCBI Taxonomy" id="321317"/>
    <lineage>
        <taxon>Bacteria</taxon>
        <taxon>Bacillati</taxon>
        <taxon>Actinomycetota</taxon>
        <taxon>Actinomycetes</taxon>
        <taxon>Streptosporangiales</taxon>
        <taxon>Streptosporangiaceae</taxon>
        <taxon>Sphaerisporangium</taxon>
    </lineage>
</organism>
<evidence type="ECO:0000313" key="4">
    <source>
        <dbReference type="Proteomes" id="UP000555564"/>
    </source>
</evidence>
<keyword evidence="2" id="KW-0472">Membrane</keyword>
<sequence length="211" mass="22054">MSRGTDVARSRHGGRHRRRRSWPATVLQVFTGVAALTVAALAVIMMMRPAGGPPASAAAPPSLPAAVPTAAAPDGDGPEVTAADAGGGKAKKKKKDPGDTASGPSKHTDAGAVDYFKSRWTADKSVKRITDIRTVGKYLRIYTDLPASKRNSKAAIDLCKRGMEYLVQEVGDSNPVVFVQAEFGDNGNPVLANILGGSDRSCRFTSPAPGK</sequence>
<gene>
    <name evidence="3" type="ORF">BJ992_002254</name>
</gene>
<proteinExistence type="predicted"/>